<organism evidence="1 2">
    <name type="scientific">Caldanaerobius fijiensis DSM 17918</name>
    <dbReference type="NCBI Taxonomy" id="1121256"/>
    <lineage>
        <taxon>Bacteria</taxon>
        <taxon>Bacillati</taxon>
        <taxon>Bacillota</taxon>
        <taxon>Clostridia</taxon>
        <taxon>Thermoanaerobacterales</taxon>
        <taxon>Thermoanaerobacteraceae</taxon>
        <taxon>Caldanaerobius</taxon>
    </lineage>
</organism>
<keyword evidence="2" id="KW-1185">Reference proteome</keyword>
<evidence type="ECO:0000313" key="2">
    <source>
        <dbReference type="Proteomes" id="UP000184088"/>
    </source>
</evidence>
<sequence>MTLLIHIMGKNNLKNYMKEKFQKENLYQKYFLVKQILREISSCEYDIIGGGETDGKFQKNSGSGAHMP</sequence>
<accession>A0A1M4YLV2</accession>
<proteinExistence type="predicted"/>
<reference evidence="1 2" key="1">
    <citation type="submission" date="2016-11" db="EMBL/GenBank/DDBJ databases">
        <authorList>
            <person name="Jaros S."/>
            <person name="Januszkiewicz K."/>
            <person name="Wedrychowicz H."/>
        </authorList>
    </citation>
    <scope>NUCLEOTIDE SEQUENCE [LARGE SCALE GENOMIC DNA]</scope>
    <source>
        <strain evidence="1 2">DSM 17918</strain>
    </source>
</reference>
<dbReference type="EMBL" id="FQVH01000011">
    <property type="protein sequence ID" value="SHF06795.1"/>
    <property type="molecule type" value="Genomic_DNA"/>
</dbReference>
<gene>
    <name evidence="1" type="ORF">SAMN02746089_01237</name>
</gene>
<dbReference type="AlphaFoldDB" id="A0A1M4YLV2"/>
<protein>
    <submittedName>
        <fullName evidence="1">Uncharacterized protein</fullName>
    </submittedName>
</protein>
<dbReference type="Proteomes" id="UP000184088">
    <property type="component" value="Unassembled WGS sequence"/>
</dbReference>
<name>A0A1M4YLV2_9THEO</name>
<evidence type="ECO:0000313" key="1">
    <source>
        <dbReference type="EMBL" id="SHF06795.1"/>
    </source>
</evidence>